<dbReference type="InterPro" id="IPR017850">
    <property type="entry name" value="Alkaline_phosphatase_core_sf"/>
</dbReference>
<dbReference type="CDD" id="cd16034">
    <property type="entry name" value="sulfatase_like"/>
    <property type="match status" value="1"/>
</dbReference>
<dbReference type="SUPFAM" id="SSF53649">
    <property type="entry name" value="Alkaline phosphatase-like"/>
    <property type="match status" value="1"/>
</dbReference>
<dbReference type="Gene3D" id="3.40.720.10">
    <property type="entry name" value="Alkaline Phosphatase, subunit A"/>
    <property type="match status" value="1"/>
</dbReference>
<evidence type="ECO:0000256" key="4">
    <source>
        <dbReference type="ARBA" id="ARBA00022837"/>
    </source>
</evidence>
<organism evidence="6 7">
    <name type="scientific">Oceaniradius stylonematis</name>
    <dbReference type="NCBI Taxonomy" id="2184161"/>
    <lineage>
        <taxon>Bacteria</taxon>
        <taxon>Pseudomonadati</taxon>
        <taxon>Pseudomonadota</taxon>
        <taxon>Alphaproteobacteria</taxon>
        <taxon>Hyphomicrobiales</taxon>
        <taxon>Ahrensiaceae</taxon>
        <taxon>Oceaniradius</taxon>
    </lineage>
</organism>
<dbReference type="PANTHER" id="PTHR42693:SF53">
    <property type="entry name" value="ENDO-4-O-SULFATASE"/>
    <property type="match status" value="1"/>
</dbReference>
<evidence type="ECO:0000313" key="7">
    <source>
        <dbReference type="Proteomes" id="UP000246132"/>
    </source>
</evidence>
<proteinExistence type="inferred from homology"/>
<dbReference type="PANTHER" id="PTHR42693">
    <property type="entry name" value="ARYLSULFATASE FAMILY MEMBER"/>
    <property type="match status" value="1"/>
</dbReference>
<keyword evidence="2" id="KW-0479">Metal-binding</keyword>
<feature type="domain" description="Sulfatase N-terminal" evidence="5">
    <location>
        <begin position="9"/>
        <end position="313"/>
    </location>
</feature>
<dbReference type="InterPro" id="IPR000917">
    <property type="entry name" value="Sulfatase_N"/>
</dbReference>
<evidence type="ECO:0000256" key="3">
    <source>
        <dbReference type="ARBA" id="ARBA00022801"/>
    </source>
</evidence>
<dbReference type="OrthoDB" id="9803751at2"/>
<dbReference type="GO" id="GO:0004065">
    <property type="term" value="F:arylsulfatase activity"/>
    <property type="evidence" value="ECO:0007669"/>
    <property type="project" value="TreeGrafter"/>
</dbReference>
<comment type="caution">
    <text evidence="6">The sequence shown here is derived from an EMBL/GenBank/DDBJ whole genome shotgun (WGS) entry which is preliminary data.</text>
</comment>
<evidence type="ECO:0000259" key="5">
    <source>
        <dbReference type="Pfam" id="PF00884"/>
    </source>
</evidence>
<evidence type="ECO:0000256" key="1">
    <source>
        <dbReference type="ARBA" id="ARBA00008779"/>
    </source>
</evidence>
<dbReference type="PROSITE" id="PS00149">
    <property type="entry name" value="SULFATASE_2"/>
    <property type="match status" value="1"/>
</dbReference>
<reference evidence="6 7" key="1">
    <citation type="journal article" date="2018" name="Int. J. Syst. Bacteriol.">
        <title>Oceaniradius stylonemae gen. nov., sp. nov., isolated from a red alga, Stylonema cornu-cervi.</title>
        <authorList>
            <person name="Jeong S."/>
        </authorList>
    </citation>
    <scope>NUCLEOTIDE SEQUENCE [LARGE SCALE GENOMIC DNA]</scope>
    <source>
        <strain evidence="6 7">StC1</strain>
    </source>
</reference>
<dbReference type="InterPro" id="IPR024607">
    <property type="entry name" value="Sulfatase_CS"/>
</dbReference>
<name>A0A3A8A823_9HYPH</name>
<evidence type="ECO:0000313" key="6">
    <source>
        <dbReference type="EMBL" id="RKF05538.1"/>
    </source>
</evidence>
<keyword evidence="4" id="KW-0106">Calcium</keyword>
<accession>A0A3A8A823</accession>
<dbReference type="Pfam" id="PF00884">
    <property type="entry name" value="Sulfatase"/>
    <property type="match status" value="1"/>
</dbReference>
<dbReference type="AlphaFoldDB" id="A0A3A8A823"/>
<dbReference type="GO" id="GO:0046872">
    <property type="term" value="F:metal ion binding"/>
    <property type="evidence" value="ECO:0007669"/>
    <property type="project" value="UniProtKB-KW"/>
</dbReference>
<keyword evidence="3" id="KW-0378">Hydrolase</keyword>
<dbReference type="Proteomes" id="UP000246132">
    <property type="component" value="Unassembled WGS sequence"/>
</dbReference>
<evidence type="ECO:0000256" key="2">
    <source>
        <dbReference type="ARBA" id="ARBA00022723"/>
    </source>
</evidence>
<keyword evidence="7" id="KW-1185">Reference proteome</keyword>
<dbReference type="InterPro" id="IPR050738">
    <property type="entry name" value="Sulfatase"/>
</dbReference>
<gene>
    <name evidence="6" type="ORF">DEM25_017355</name>
</gene>
<dbReference type="EMBL" id="QFWV02000009">
    <property type="protein sequence ID" value="RKF05538.1"/>
    <property type="molecule type" value="Genomic_DNA"/>
</dbReference>
<comment type="similarity">
    <text evidence="1">Belongs to the sulfatase family.</text>
</comment>
<sequence>MQRRTNHTNVIFIFADQLRASSVGCYGEEDVITPRIDAFSREGVIFPVCVASPSVCGPYRGCLISGQNPLSNGVIANDVALEVSHKTLGECFHDAGYDTAYIGKWHLDGPDRKAPVPNERRRGFRHWAAANFEHNYLESKFHRSESEQLVWKGYDAEAQMDELLDYLEGRPKEKPFIAVLSWGPPHNPYKMVPQRYLDMYDPVSIKARPNCSEIPRDDLWGYYAQITFLDEQFGRLLDELSRLGLEQDTLLVFTSDHGDMHGSQGVYKKGWPWDESIRVPMIMRLPGRLVAGSAAGFTISTVDIMPTLLGFCGIGIPKEVQGVDCSGALVGTAAFGPQSAFITNPCPTTVLDSRGEDMLPTFRGRRMEYRGVRTMRHTYIETIDGPWLLYDNLVDPYQLTNLIDDPDHNAVRKSLAAATRAHMKAIGDEFLPKEEYYRRFGVQVDERGVLRNLVVNPYPAFA</sequence>
<dbReference type="RefSeq" id="WP_109767598.1">
    <property type="nucleotide sequence ID" value="NZ_JASHJV010000007.1"/>
</dbReference>
<dbReference type="Gene3D" id="3.30.1120.10">
    <property type="match status" value="1"/>
</dbReference>
<protein>
    <submittedName>
        <fullName evidence="6">Sulfatase</fullName>
    </submittedName>
</protein>